<feature type="transmembrane region" description="Helical" evidence="1">
    <location>
        <begin position="20"/>
        <end position="47"/>
    </location>
</feature>
<proteinExistence type="predicted"/>
<name>A0A2N7CL96_VIBSP</name>
<evidence type="ECO:0000313" key="2">
    <source>
        <dbReference type="EMBL" id="PMF35692.1"/>
    </source>
</evidence>
<feature type="transmembrane region" description="Helical" evidence="1">
    <location>
        <begin position="59"/>
        <end position="77"/>
    </location>
</feature>
<evidence type="ECO:0000313" key="3">
    <source>
        <dbReference type="Proteomes" id="UP000235405"/>
    </source>
</evidence>
<dbReference type="Proteomes" id="UP000235405">
    <property type="component" value="Unassembled WGS sequence"/>
</dbReference>
<keyword evidence="1" id="KW-0472">Membrane</keyword>
<dbReference type="AlphaFoldDB" id="A0A2N7CL96"/>
<protein>
    <submittedName>
        <fullName evidence="2">Uncharacterized protein</fullName>
    </submittedName>
</protein>
<sequence length="240" mass="28180">MKKESKALWVDCFKTLYDTFMFMLAGVVIFLSSLVLLVTVKLLWLYLTSSEYDVPIEDAPYIVISLVLFVGSFFVIAKAVRMQLLKAEDTRDEDMQRYMEEGNTAFYQTLNIEENPYLQYSIEDEDKGTAALCWEEGWKTADYAMLKERALSGWWLDFCQATHVRLCYGCDLFNLEFYQHGRFLGYVWVDDAFSMWSMKEDIPVGLKWLLRELRSRPNKEDWLDYREPVALDSVLKETGI</sequence>
<gene>
    <name evidence="2" type="ORF">BCV19_20370</name>
</gene>
<evidence type="ECO:0000256" key="1">
    <source>
        <dbReference type="SAM" id="Phobius"/>
    </source>
</evidence>
<dbReference type="RefSeq" id="WP_102300585.1">
    <property type="nucleotide sequence ID" value="NZ_MCSW01000006.1"/>
</dbReference>
<accession>A0A2N7CL96</accession>
<organism evidence="2 3">
    <name type="scientific">Vibrio splendidus</name>
    <dbReference type="NCBI Taxonomy" id="29497"/>
    <lineage>
        <taxon>Bacteria</taxon>
        <taxon>Pseudomonadati</taxon>
        <taxon>Pseudomonadota</taxon>
        <taxon>Gammaproteobacteria</taxon>
        <taxon>Vibrionales</taxon>
        <taxon>Vibrionaceae</taxon>
        <taxon>Vibrio</taxon>
    </lineage>
</organism>
<keyword evidence="1" id="KW-0812">Transmembrane</keyword>
<comment type="caution">
    <text evidence="2">The sequence shown here is derived from an EMBL/GenBank/DDBJ whole genome shotgun (WGS) entry which is preliminary data.</text>
</comment>
<keyword evidence="1" id="KW-1133">Transmembrane helix</keyword>
<reference evidence="3" key="1">
    <citation type="submission" date="2016-07" db="EMBL/GenBank/DDBJ databases">
        <title>Nontailed viruses are major unrecognized killers of bacteria in the ocean.</title>
        <authorList>
            <person name="Kauffman K."/>
            <person name="Hussain F."/>
            <person name="Yang J."/>
            <person name="Arevalo P."/>
            <person name="Brown J."/>
            <person name="Cutler M."/>
            <person name="Kelly L."/>
            <person name="Polz M.F."/>
        </authorList>
    </citation>
    <scope>NUCLEOTIDE SEQUENCE [LARGE SCALE GENOMIC DNA]</scope>
    <source>
        <strain evidence="3">10N.286.54.F3</strain>
    </source>
</reference>
<dbReference type="EMBL" id="MCSW01000006">
    <property type="protein sequence ID" value="PMF35692.1"/>
    <property type="molecule type" value="Genomic_DNA"/>
</dbReference>